<accession>A0A845G867</accession>
<evidence type="ECO:0000313" key="2">
    <source>
        <dbReference type="Proteomes" id="UP000470302"/>
    </source>
</evidence>
<sequence length="29" mass="3497">MIHSICQWLRCQSYRFRSNAGGRPWSGWL</sequence>
<reference evidence="1 2" key="1">
    <citation type="submission" date="2020-01" db="EMBL/GenBank/DDBJ databases">
        <title>Novel species isolated from a subtropical stream in China.</title>
        <authorList>
            <person name="Lu H."/>
        </authorList>
    </citation>
    <scope>NUCLEOTIDE SEQUENCE [LARGE SCALE GENOMIC DNA]</scope>
    <source>
        <strain evidence="1 2">FT82W</strain>
    </source>
</reference>
<dbReference type="EMBL" id="WWCW01000060">
    <property type="protein sequence ID" value="MYM88958.1"/>
    <property type="molecule type" value="Genomic_DNA"/>
</dbReference>
<proteinExistence type="predicted"/>
<protein>
    <submittedName>
        <fullName evidence="1">DUF4224 domain-containing protein</fullName>
    </submittedName>
</protein>
<evidence type="ECO:0000313" key="1">
    <source>
        <dbReference type="EMBL" id="MYM88958.1"/>
    </source>
</evidence>
<organism evidence="1 2">
    <name type="scientific">Duganella vulcania</name>
    <dbReference type="NCBI Taxonomy" id="2692166"/>
    <lineage>
        <taxon>Bacteria</taxon>
        <taxon>Pseudomonadati</taxon>
        <taxon>Pseudomonadota</taxon>
        <taxon>Betaproteobacteria</taxon>
        <taxon>Burkholderiales</taxon>
        <taxon>Oxalobacteraceae</taxon>
        <taxon>Telluria group</taxon>
        <taxon>Duganella</taxon>
    </lineage>
</organism>
<comment type="caution">
    <text evidence="1">The sequence shown here is derived from an EMBL/GenBank/DDBJ whole genome shotgun (WGS) entry which is preliminary data.</text>
</comment>
<dbReference type="AlphaFoldDB" id="A0A845G867"/>
<name>A0A845G867_9BURK</name>
<dbReference type="Proteomes" id="UP000470302">
    <property type="component" value="Unassembled WGS sequence"/>
</dbReference>
<gene>
    <name evidence="1" type="ORF">GTP91_17500</name>
</gene>